<dbReference type="InterPro" id="IPR001927">
    <property type="entry name" value="Na/Gal_symport"/>
</dbReference>
<dbReference type="PANTHER" id="PTHR11328:SF24">
    <property type="entry name" value="MAJOR FACILITATOR SUPERFAMILY (MFS) PROFILE DOMAIN-CONTAINING PROTEIN"/>
    <property type="match status" value="1"/>
</dbReference>
<feature type="transmembrane region" description="Helical" evidence="1">
    <location>
        <begin position="57"/>
        <end position="74"/>
    </location>
</feature>
<dbReference type="Pfam" id="PF13347">
    <property type="entry name" value="MFS_2"/>
    <property type="match status" value="1"/>
</dbReference>
<keyword evidence="1" id="KW-0812">Transmembrane</keyword>
<keyword evidence="3" id="KW-1185">Reference proteome</keyword>
<feature type="transmembrane region" description="Helical" evidence="1">
    <location>
        <begin position="174"/>
        <end position="194"/>
    </location>
</feature>
<dbReference type="Gene3D" id="1.20.1250.20">
    <property type="entry name" value="MFS general substrate transporter like domains"/>
    <property type="match status" value="1"/>
</dbReference>
<dbReference type="NCBIfam" id="TIGR00792">
    <property type="entry name" value="gph"/>
    <property type="match status" value="1"/>
</dbReference>
<feature type="transmembrane region" description="Helical" evidence="1">
    <location>
        <begin position="100"/>
        <end position="118"/>
    </location>
</feature>
<evidence type="ECO:0000256" key="1">
    <source>
        <dbReference type="SAM" id="Phobius"/>
    </source>
</evidence>
<dbReference type="EMBL" id="JBEPLZ010000008">
    <property type="protein sequence ID" value="MET3570935.1"/>
    <property type="molecule type" value="Genomic_DNA"/>
</dbReference>
<comment type="caution">
    <text evidence="2">The sequence shown here is derived from an EMBL/GenBank/DDBJ whole genome shotgun (WGS) entry which is preliminary data.</text>
</comment>
<name>A0ABV2FY28_9FIRM</name>
<feature type="transmembrane region" description="Helical" evidence="1">
    <location>
        <begin position="206"/>
        <end position="227"/>
    </location>
</feature>
<dbReference type="InterPro" id="IPR039672">
    <property type="entry name" value="MFS_2"/>
</dbReference>
<reference evidence="2 3" key="1">
    <citation type="submission" date="2024-06" db="EMBL/GenBank/DDBJ databases">
        <title>Genomic Encyclopedia of Type Strains, Phase IV (KMG-IV): sequencing the most valuable type-strain genomes for metagenomic binning, comparative biology and taxonomic classification.</title>
        <authorList>
            <person name="Goeker M."/>
        </authorList>
    </citation>
    <scope>NUCLEOTIDE SEQUENCE [LARGE SCALE GENOMIC DNA]</scope>
    <source>
        <strain evidence="2 3">DSM 19261</strain>
    </source>
</reference>
<feature type="transmembrane region" description="Helical" evidence="1">
    <location>
        <begin position="260"/>
        <end position="281"/>
    </location>
</feature>
<feature type="transmembrane region" description="Helical" evidence="1">
    <location>
        <begin position="436"/>
        <end position="459"/>
    </location>
</feature>
<protein>
    <submittedName>
        <fullName evidence="2">GPH family glycoside/pentoside/hexuronide:cation symporter</fullName>
    </submittedName>
</protein>
<feature type="transmembrane region" description="Helical" evidence="1">
    <location>
        <begin position="130"/>
        <end position="153"/>
    </location>
</feature>
<sequence>MGNKVLERGRDGEMMDGKQVRPFGLRDKIGYLFGDFGNDFTFIFASTFLMVFYMKVLGIPGAAVGTLFLAARVVDAFRDITMGRIVDVCRPGKDGRFKQWIRRMAGPVAIASFLMYQSSLAGASMTVKIVYMYVTYLLWGSICYTAINIPYGSMASAITDKPDERTGLSTFRGIGANLAQLVIGVLGPVIIYATDESGAQVIRNNGHIFPVVAAAFSLCAIVCYVICYKCTTERVKIDKDPDAPKITLAKTFKTIFSSRAMLGIIGAALFLMLSQLLISGLNNYLYADYFGDIKAFSSYTFINIMLSLILAAFVGSITRRMGKKEAAVAATAFTGAVYLVLFFLKLTNPWVYMISAAIGFLGVNFFNLVIWANITDVIDDAEVMTGKREDGTIYSVYSFARKVGQALAGGLSGYALEMIGYQSADKVQSPQVLNGLYTISTLVPALLFFCVTIMLLVVYPLNKKKVEENSLVLRERRAGK</sequence>
<dbReference type="PANTHER" id="PTHR11328">
    <property type="entry name" value="MAJOR FACILITATOR SUPERFAMILY DOMAIN-CONTAINING PROTEIN"/>
    <property type="match status" value="1"/>
</dbReference>
<dbReference type="SUPFAM" id="SSF103473">
    <property type="entry name" value="MFS general substrate transporter"/>
    <property type="match status" value="1"/>
</dbReference>
<keyword evidence="1" id="KW-1133">Transmembrane helix</keyword>
<feature type="transmembrane region" description="Helical" evidence="1">
    <location>
        <begin position="293"/>
        <end position="314"/>
    </location>
</feature>
<accession>A0ABV2FY28</accession>
<evidence type="ECO:0000313" key="2">
    <source>
        <dbReference type="EMBL" id="MET3570935.1"/>
    </source>
</evidence>
<feature type="transmembrane region" description="Helical" evidence="1">
    <location>
        <begin position="350"/>
        <end position="372"/>
    </location>
</feature>
<keyword evidence="1" id="KW-0472">Membrane</keyword>
<gene>
    <name evidence="2" type="ORF">ABID13_002577</name>
</gene>
<dbReference type="CDD" id="cd17332">
    <property type="entry name" value="MFS_MelB_like"/>
    <property type="match status" value="1"/>
</dbReference>
<dbReference type="InterPro" id="IPR036259">
    <property type="entry name" value="MFS_trans_sf"/>
</dbReference>
<feature type="transmembrane region" description="Helical" evidence="1">
    <location>
        <begin position="29"/>
        <end position="51"/>
    </location>
</feature>
<organism evidence="2 3">
    <name type="scientific">Enterocloster citroniae</name>
    <dbReference type="NCBI Taxonomy" id="358743"/>
    <lineage>
        <taxon>Bacteria</taxon>
        <taxon>Bacillati</taxon>
        <taxon>Bacillota</taxon>
        <taxon>Clostridia</taxon>
        <taxon>Lachnospirales</taxon>
        <taxon>Lachnospiraceae</taxon>
        <taxon>Enterocloster</taxon>
    </lineage>
</organism>
<feature type="transmembrane region" description="Helical" evidence="1">
    <location>
        <begin position="393"/>
        <end position="416"/>
    </location>
</feature>
<evidence type="ECO:0000313" key="3">
    <source>
        <dbReference type="Proteomes" id="UP001549200"/>
    </source>
</evidence>
<dbReference type="Proteomes" id="UP001549200">
    <property type="component" value="Unassembled WGS sequence"/>
</dbReference>
<proteinExistence type="predicted"/>
<feature type="transmembrane region" description="Helical" evidence="1">
    <location>
        <begin position="326"/>
        <end position="344"/>
    </location>
</feature>